<keyword evidence="1" id="KW-0285">Flavoprotein</keyword>
<evidence type="ECO:0000313" key="5">
    <source>
        <dbReference type="Proteomes" id="UP000316292"/>
    </source>
</evidence>
<dbReference type="Proteomes" id="UP000316292">
    <property type="component" value="Unassembled WGS sequence"/>
</dbReference>
<dbReference type="EMBL" id="VBOR01000055">
    <property type="protein sequence ID" value="TMQ49591.1"/>
    <property type="molecule type" value="Genomic_DNA"/>
</dbReference>
<gene>
    <name evidence="4" type="ORF">E6K71_04425</name>
</gene>
<evidence type="ECO:0000259" key="3">
    <source>
        <dbReference type="Pfam" id="PF07992"/>
    </source>
</evidence>
<dbReference type="SUPFAM" id="SSF51905">
    <property type="entry name" value="FAD/NAD(P)-binding domain"/>
    <property type="match status" value="1"/>
</dbReference>
<dbReference type="InterPro" id="IPR023753">
    <property type="entry name" value="FAD/NAD-binding_dom"/>
</dbReference>
<dbReference type="AlphaFoldDB" id="A0A538SDZ8"/>
<proteinExistence type="predicted"/>
<protein>
    <submittedName>
        <fullName evidence="4">NAD(P)/FAD-dependent oxidoreductase</fullName>
    </submittedName>
</protein>
<feature type="domain" description="FAD/NAD(P)-binding" evidence="3">
    <location>
        <begin position="7"/>
        <end position="293"/>
    </location>
</feature>
<dbReference type="Gene3D" id="3.50.50.60">
    <property type="entry name" value="FAD/NAD(P)-binding domain"/>
    <property type="match status" value="2"/>
</dbReference>
<evidence type="ECO:0000313" key="4">
    <source>
        <dbReference type="EMBL" id="TMQ49591.1"/>
    </source>
</evidence>
<keyword evidence="2" id="KW-0560">Oxidoreductase</keyword>
<accession>A0A538SDZ8</accession>
<evidence type="ECO:0000256" key="2">
    <source>
        <dbReference type="ARBA" id="ARBA00023002"/>
    </source>
</evidence>
<name>A0A538SDZ8_UNCEI</name>
<sequence>MSADTTDALILGGGMTGLTAALWLRGFGLTHLILEEFQLPGGQLHEIHAPIDDYPLALGRDGPRFASLVLEEAGRAELSILVGSPVVRVSARTKTVRSGKERFRGRTLLLATGLRRRWLEIPGERKLMGRGVSRSANLDRERYAGKPVMVIGGGTAAVEDALLCAEVGCDVTLLHRTAKFRARSDYLARARKDPRIKIIPNAQARQILGDEAVEEVQYRVRGSGMTRAVRASAVFVRIGWEPRTELVRGQVGLDRAGYVRVRAGGATTVAGVFAAGDVCSPRWPSIANAAGQGAASAREMAGFLGRLG</sequence>
<dbReference type="PANTHER" id="PTHR48105">
    <property type="entry name" value="THIOREDOXIN REDUCTASE 1-RELATED-RELATED"/>
    <property type="match status" value="1"/>
</dbReference>
<dbReference type="GO" id="GO:0016491">
    <property type="term" value="F:oxidoreductase activity"/>
    <property type="evidence" value="ECO:0007669"/>
    <property type="project" value="UniProtKB-KW"/>
</dbReference>
<reference evidence="4 5" key="1">
    <citation type="journal article" date="2019" name="Nat. Microbiol.">
        <title>Mediterranean grassland soil C-N compound turnover is dependent on rainfall and depth, and is mediated by genomically divergent microorganisms.</title>
        <authorList>
            <person name="Diamond S."/>
            <person name="Andeer P.F."/>
            <person name="Li Z."/>
            <person name="Crits-Christoph A."/>
            <person name="Burstein D."/>
            <person name="Anantharaman K."/>
            <person name="Lane K.R."/>
            <person name="Thomas B.C."/>
            <person name="Pan C."/>
            <person name="Northen T.R."/>
            <person name="Banfield J.F."/>
        </authorList>
    </citation>
    <scope>NUCLEOTIDE SEQUENCE [LARGE SCALE GENOMIC DNA]</scope>
    <source>
        <strain evidence="4">WS_1</strain>
    </source>
</reference>
<dbReference type="Pfam" id="PF07992">
    <property type="entry name" value="Pyr_redox_2"/>
    <property type="match status" value="1"/>
</dbReference>
<dbReference type="InterPro" id="IPR036188">
    <property type="entry name" value="FAD/NAD-bd_sf"/>
</dbReference>
<comment type="caution">
    <text evidence="4">The sequence shown here is derived from an EMBL/GenBank/DDBJ whole genome shotgun (WGS) entry which is preliminary data.</text>
</comment>
<dbReference type="PRINTS" id="PR00368">
    <property type="entry name" value="FADPNR"/>
</dbReference>
<dbReference type="InterPro" id="IPR050097">
    <property type="entry name" value="Ferredoxin-NADP_redctase_2"/>
</dbReference>
<dbReference type="PRINTS" id="PR00469">
    <property type="entry name" value="PNDRDTASEII"/>
</dbReference>
<organism evidence="4 5">
    <name type="scientific">Eiseniibacteriota bacterium</name>
    <dbReference type="NCBI Taxonomy" id="2212470"/>
    <lineage>
        <taxon>Bacteria</taxon>
        <taxon>Candidatus Eiseniibacteriota</taxon>
    </lineage>
</organism>
<evidence type="ECO:0000256" key="1">
    <source>
        <dbReference type="ARBA" id="ARBA00022630"/>
    </source>
</evidence>